<keyword evidence="2" id="KW-1185">Reference proteome</keyword>
<dbReference type="EMBL" id="JABSTQ010010823">
    <property type="protein sequence ID" value="KAG0417607.1"/>
    <property type="molecule type" value="Genomic_DNA"/>
</dbReference>
<reference evidence="1 2" key="1">
    <citation type="journal article" date="2020" name="Cell">
        <title>Large-Scale Comparative Analyses of Tick Genomes Elucidate Their Genetic Diversity and Vector Capacities.</title>
        <authorList>
            <consortium name="Tick Genome and Microbiome Consortium (TIGMIC)"/>
            <person name="Jia N."/>
            <person name="Wang J."/>
            <person name="Shi W."/>
            <person name="Du L."/>
            <person name="Sun Y."/>
            <person name="Zhan W."/>
            <person name="Jiang J.F."/>
            <person name="Wang Q."/>
            <person name="Zhang B."/>
            <person name="Ji P."/>
            <person name="Bell-Sakyi L."/>
            <person name="Cui X.M."/>
            <person name="Yuan T.T."/>
            <person name="Jiang B.G."/>
            <person name="Yang W.F."/>
            <person name="Lam T.T."/>
            <person name="Chang Q.C."/>
            <person name="Ding S.J."/>
            <person name="Wang X.J."/>
            <person name="Zhu J.G."/>
            <person name="Ruan X.D."/>
            <person name="Zhao L."/>
            <person name="Wei J.T."/>
            <person name="Ye R.Z."/>
            <person name="Que T.C."/>
            <person name="Du C.H."/>
            <person name="Zhou Y.H."/>
            <person name="Cheng J.X."/>
            <person name="Dai P.F."/>
            <person name="Guo W.B."/>
            <person name="Han X.H."/>
            <person name="Huang E.J."/>
            <person name="Li L.F."/>
            <person name="Wei W."/>
            <person name="Gao Y.C."/>
            <person name="Liu J.Z."/>
            <person name="Shao H.Z."/>
            <person name="Wang X."/>
            <person name="Wang C.C."/>
            <person name="Yang T.C."/>
            <person name="Huo Q.B."/>
            <person name="Li W."/>
            <person name="Chen H.Y."/>
            <person name="Chen S.E."/>
            <person name="Zhou L.G."/>
            <person name="Ni X.B."/>
            <person name="Tian J.H."/>
            <person name="Sheng Y."/>
            <person name="Liu T."/>
            <person name="Pan Y.S."/>
            <person name="Xia L.Y."/>
            <person name="Li J."/>
            <person name="Zhao F."/>
            <person name="Cao W.C."/>
        </authorList>
    </citation>
    <scope>NUCLEOTIDE SEQUENCE [LARGE SCALE GENOMIC DNA]</scope>
    <source>
        <strain evidence="1">Iper-2018</strain>
    </source>
</reference>
<sequence>MSSSGASITALAGRGSSVSSANSDNRIVLPPLPSGAIVRNSVLLHGDVSARPYKIGDFRAEMERLGVIGHIEALGAYQMNHLWMVTFKTEGAKLRLVTAKELEVKGKRCIVVDPENADVRMKLHWLPFHASDETVRRALEPFGKVQDLTREKWKAEGFTGVQSTTRLVRLSLKEGVTLERLPHQLRIAGGNVLVVIPGRDSLCLRCKVTQKVVAEGDGVLNMDEEEAEEAARYVETEISATAGAKEAPVDVLKEVPSPQLQPEGDAMKPDPAQASSSSPVISSDVHMSTLKDVEAIQALESKDTSQRNSRFANQARPSMSAIGRAGRALRFEQRITNPSDCGRSPKLRCVLDNPSGAGAGIHDLLWCFVAALRMGRTVILDSSRWHYAPGKQWGKTFLPVAGPSCFDARMNNTIEKGYPVNRSSGPDERSQILDLPSTIVEPLVGNHGNPYAWWYGQIVSYAFRLQNSTLQKIRKLKATLGYVHPIVGVHIRRTDKNGEAAYHSVEEYMTHVEEYYARLLLTTPIKRKRVFVATDERQVVAEIRKKFPDYVVVHNTASSSQWHKVGARRQSPSLFGVVSDIHLLAESDFLVCTMSSGFCRVAYELMQARHPDASTMAASLDVEYFYAYVPFPPRRTLRANWPMFENELGWSGPGVLVERPGPLASYHEAMLKKYADGFVTGRIANRAAKNETTVFPVFKTLQTYRVAHYNAFASLPSL</sequence>
<evidence type="ECO:0000313" key="2">
    <source>
        <dbReference type="Proteomes" id="UP000805193"/>
    </source>
</evidence>
<name>A0AC60PCV8_IXOPE</name>
<dbReference type="Proteomes" id="UP000805193">
    <property type="component" value="Unassembled WGS sequence"/>
</dbReference>
<comment type="caution">
    <text evidence="1">The sequence shown here is derived from an EMBL/GenBank/DDBJ whole genome shotgun (WGS) entry which is preliminary data.</text>
</comment>
<protein>
    <submittedName>
        <fullName evidence="1">Uncharacterized protein</fullName>
    </submittedName>
</protein>
<evidence type="ECO:0000313" key="1">
    <source>
        <dbReference type="EMBL" id="KAG0417607.1"/>
    </source>
</evidence>
<gene>
    <name evidence="1" type="ORF">HPB47_005472</name>
</gene>
<accession>A0AC60PCV8</accession>
<organism evidence="1 2">
    <name type="scientific">Ixodes persulcatus</name>
    <name type="common">Taiga tick</name>
    <dbReference type="NCBI Taxonomy" id="34615"/>
    <lineage>
        <taxon>Eukaryota</taxon>
        <taxon>Metazoa</taxon>
        <taxon>Ecdysozoa</taxon>
        <taxon>Arthropoda</taxon>
        <taxon>Chelicerata</taxon>
        <taxon>Arachnida</taxon>
        <taxon>Acari</taxon>
        <taxon>Parasitiformes</taxon>
        <taxon>Ixodida</taxon>
        <taxon>Ixodoidea</taxon>
        <taxon>Ixodidae</taxon>
        <taxon>Ixodinae</taxon>
        <taxon>Ixodes</taxon>
    </lineage>
</organism>
<proteinExistence type="predicted"/>